<evidence type="ECO:0000256" key="3">
    <source>
        <dbReference type="SAM" id="MobiDB-lite"/>
    </source>
</evidence>
<dbReference type="InterPro" id="IPR025887">
    <property type="entry name" value="Glyco_hydro_31_N_dom"/>
</dbReference>
<evidence type="ECO:0000256" key="1">
    <source>
        <dbReference type="ARBA" id="ARBA00007806"/>
    </source>
</evidence>
<dbReference type="InterPro" id="IPR051816">
    <property type="entry name" value="Glycosyl_Hydrolase_31"/>
</dbReference>
<feature type="compositionally biased region" description="Gly residues" evidence="3">
    <location>
        <begin position="698"/>
        <end position="709"/>
    </location>
</feature>
<dbReference type="CDD" id="cd14752">
    <property type="entry name" value="GH31_N"/>
    <property type="match status" value="1"/>
</dbReference>
<dbReference type="InterPro" id="IPR017853">
    <property type="entry name" value="GH"/>
</dbReference>
<reference evidence="8" key="1">
    <citation type="journal article" date="2019" name="Int. J. Syst. Evol. Microbiol.">
        <title>The Global Catalogue of Microorganisms (GCM) 10K type strain sequencing project: providing services to taxonomists for standard genome sequencing and annotation.</title>
        <authorList>
            <consortium name="The Broad Institute Genomics Platform"/>
            <consortium name="The Broad Institute Genome Sequencing Center for Infectious Disease"/>
            <person name="Wu L."/>
            <person name="Ma J."/>
        </authorList>
    </citation>
    <scope>NUCLEOTIDE SEQUENCE [LARGE SCALE GENOMIC DNA]</scope>
    <source>
        <strain evidence="8">CCUG 42722</strain>
    </source>
</reference>
<evidence type="ECO:0000259" key="5">
    <source>
        <dbReference type="Pfam" id="PF13802"/>
    </source>
</evidence>
<dbReference type="SUPFAM" id="SSF74650">
    <property type="entry name" value="Galactose mutarotase-like"/>
    <property type="match status" value="1"/>
</dbReference>
<dbReference type="PANTHER" id="PTHR43863:SF2">
    <property type="entry name" value="MALTASE-GLUCOAMYLASE"/>
    <property type="match status" value="1"/>
</dbReference>
<feature type="domain" description="Glycosyl hydrolase family 31 C-terminal" evidence="6">
    <location>
        <begin position="596"/>
        <end position="681"/>
    </location>
</feature>
<evidence type="ECO:0000313" key="8">
    <source>
        <dbReference type="Proteomes" id="UP001596011"/>
    </source>
</evidence>
<dbReference type="Pfam" id="PF13802">
    <property type="entry name" value="Gal_mutarotas_2"/>
    <property type="match status" value="1"/>
</dbReference>
<evidence type="ECO:0000259" key="4">
    <source>
        <dbReference type="Pfam" id="PF01055"/>
    </source>
</evidence>
<dbReference type="SUPFAM" id="SSF51445">
    <property type="entry name" value="(Trans)glycosidases"/>
    <property type="match status" value="1"/>
</dbReference>
<proteinExistence type="inferred from homology"/>
<feature type="compositionally biased region" description="Low complexity" evidence="3">
    <location>
        <begin position="710"/>
        <end position="725"/>
    </location>
</feature>
<dbReference type="Gene3D" id="2.60.40.1760">
    <property type="entry name" value="glycosyl hydrolase (family 31)"/>
    <property type="match status" value="1"/>
</dbReference>
<evidence type="ECO:0000259" key="6">
    <source>
        <dbReference type="Pfam" id="PF21365"/>
    </source>
</evidence>
<protein>
    <submittedName>
        <fullName evidence="7">TIM-barrel domain-containing protein</fullName>
    </submittedName>
</protein>
<dbReference type="EMBL" id="JBHSFI010000002">
    <property type="protein sequence ID" value="MFC4627269.1"/>
    <property type="molecule type" value="Genomic_DNA"/>
</dbReference>
<sequence>MTDLTTPVRAAEPLPVRADGTRLTWRSGGETVVVEPWGRDSVRVRATVLGDVEDTDWALLPPDPEAHATARVELRADGATLVNGGIRVELTTTSGFYESVGYEVARCELAFYDADGRLLLRELGQGGSLQLRARNFRPRLGDDGHTLTASFESDPDEKLYGMGQYQQHVLDLKGSTFELAHRNSQASVPFVMSSGGYGFLWHDPAIGRATFARNRAEWHAESTKQLDYWVTAGRTPAQISRAYAEATGHAPMMPERGLGFWQCKLRYWNQEQLLEVAREHHRRGLPLDVIVADFFHWPKMGDYRFEDEFWPDPAAMVAELKELGAELMVSVWPQVSLESENDSYLRRNNLLVRADRGLDVHMSFQGPSTFLDVTNPETRRWLWDICRRNYGAHGIRTFWLDEAEPEYGVYDYDAFRYHLGPALRVGNVYPQAFARAFYEGQVADGESEVVNLVRCVWAGSQRYGALAWSGDISSTFEDLARQVTAGIHMGVAGIPWFTTDIGGFHRGDVTDPAFHELLVRWFQFGAFSPVMRLHGDRLPGHGVTASDGSPRLGSGGPNELWSFGEEVFGVLERYVHLRESLRDYVRDAMRAAHTDGQPVMRGLFHDFPGDSRAWDVDDQFLLGPDVLVAPVLVAGARERDVYLPAGSRWTDAATGQVHDGGVTVRADAPLDVVPVFLRDGALPHLVGRTTGRVAPGAPAGGAGPAGPAGAGPTVAGSAGVAPTGAGPDGAGSAGAGPSTAGVV</sequence>
<dbReference type="Gene3D" id="3.20.20.80">
    <property type="entry name" value="Glycosidases"/>
    <property type="match status" value="1"/>
</dbReference>
<dbReference type="SUPFAM" id="SSF51011">
    <property type="entry name" value="Glycosyl hydrolase domain"/>
    <property type="match status" value="1"/>
</dbReference>
<dbReference type="CDD" id="cd06591">
    <property type="entry name" value="GH31_xylosidase_XylS"/>
    <property type="match status" value="1"/>
</dbReference>
<dbReference type="Pfam" id="PF21365">
    <property type="entry name" value="Glyco_hydro_31_3rd"/>
    <property type="match status" value="1"/>
</dbReference>
<gene>
    <name evidence="7" type="ORF">ACFO6V_03420</name>
</gene>
<evidence type="ECO:0000256" key="2">
    <source>
        <dbReference type="RuleBase" id="RU361185"/>
    </source>
</evidence>
<dbReference type="PANTHER" id="PTHR43863">
    <property type="entry name" value="HYDROLASE, PUTATIVE (AFU_ORTHOLOGUE AFUA_1G03140)-RELATED"/>
    <property type="match status" value="1"/>
</dbReference>
<keyword evidence="2" id="KW-0378">Hydrolase</keyword>
<dbReference type="Gene3D" id="2.60.40.1180">
    <property type="entry name" value="Golgi alpha-mannosidase II"/>
    <property type="match status" value="1"/>
</dbReference>
<dbReference type="InterPro" id="IPR011013">
    <property type="entry name" value="Gal_mutarotase_sf_dom"/>
</dbReference>
<comment type="caution">
    <text evidence="7">The sequence shown here is derived from an EMBL/GenBank/DDBJ whole genome shotgun (WGS) entry which is preliminary data.</text>
</comment>
<dbReference type="Proteomes" id="UP001596011">
    <property type="component" value="Unassembled WGS sequence"/>
</dbReference>
<dbReference type="Pfam" id="PF01055">
    <property type="entry name" value="Glyco_hydro_31_2nd"/>
    <property type="match status" value="1"/>
</dbReference>
<dbReference type="RefSeq" id="WP_377132244.1">
    <property type="nucleotide sequence ID" value="NZ_JBHSFI010000002.1"/>
</dbReference>
<organism evidence="7 8">
    <name type="scientific">Promicromonospora alba</name>
    <dbReference type="NCBI Taxonomy" id="1616110"/>
    <lineage>
        <taxon>Bacteria</taxon>
        <taxon>Bacillati</taxon>
        <taxon>Actinomycetota</taxon>
        <taxon>Actinomycetes</taxon>
        <taxon>Micrococcales</taxon>
        <taxon>Promicromonosporaceae</taxon>
        <taxon>Promicromonospora</taxon>
    </lineage>
</organism>
<keyword evidence="8" id="KW-1185">Reference proteome</keyword>
<comment type="similarity">
    <text evidence="1 2">Belongs to the glycosyl hydrolase 31 family.</text>
</comment>
<feature type="region of interest" description="Disordered" evidence="3">
    <location>
        <begin position="696"/>
        <end position="743"/>
    </location>
</feature>
<dbReference type="InterPro" id="IPR048395">
    <property type="entry name" value="Glyco_hydro_31_C"/>
</dbReference>
<feature type="domain" description="Glycoside hydrolase family 31 N-terminal" evidence="5">
    <location>
        <begin position="38"/>
        <end position="205"/>
    </location>
</feature>
<dbReference type="InterPro" id="IPR000322">
    <property type="entry name" value="Glyco_hydro_31_TIM"/>
</dbReference>
<feature type="domain" description="Glycoside hydrolase family 31 TIM barrel" evidence="4">
    <location>
        <begin position="251"/>
        <end position="585"/>
    </location>
</feature>
<name>A0ABV9HA77_9MICO</name>
<dbReference type="InterPro" id="IPR013780">
    <property type="entry name" value="Glyco_hydro_b"/>
</dbReference>
<keyword evidence="2" id="KW-0326">Glycosidase</keyword>
<evidence type="ECO:0000313" key="7">
    <source>
        <dbReference type="EMBL" id="MFC4627269.1"/>
    </source>
</evidence>
<accession>A0ABV9HA77</accession>